<feature type="transmembrane region" description="Helical" evidence="10">
    <location>
        <begin position="32"/>
        <end position="50"/>
    </location>
</feature>
<dbReference type="KEGG" id="dam:107039145"/>
<dbReference type="Pfam" id="PF02949">
    <property type="entry name" value="7tm_6"/>
    <property type="match status" value="1"/>
</dbReference>
<keyword evidence="6 10" id="KW-1133">Transmembrane helix</keyword>
<keyword evidence="9 10" id="KW-0807">Transducer</keyword>
<keyword evidence="5 10" id="KW-0552">Olfaction</keyword>
<dbReference type="GO" id="GO:0005549">
    <property type="term" value="F:odorant binding"/>
    <property type="evidence" value="ECO:0007669"/>
    <property type="project" value="InterPro"/>
</dbReference>
<evidence type="ECO:0000256" key="9">
    <source>
        <dbReference type="ARBA" id="ARBA00023224"/>
    </source>
</evidence>
<accession>A0A4E0RYZ9</accession>
<dbReference type="CTD" id="100463109"/>
<keyword evidence="12" id="KW-1185">Reference proteome</keyword>
<dbReference type="GO" id="GO:0004984">
    <property type="term" value="F:olfactory receptor activity"/>
    <property type="evidence" value="ECO:0007669"/>
    <property type="project" value="InterPro"/>
</dbReference>
<evidence type="ECO:0000256" key="2">
    <source>
        <dbReference type="ARBA" id="ARBA00022475"/>
    </source>
</evidence>
<feature type="transmembrane region" description="Helical" evidence="10">
    <location>
        <begin position="125"/>
        <end position="142"/>
    </location>
</feature>
<comment type="similarity">
    <text evidence="10">Belongs to the insect chemoreceptor superfamily. Heteromeric odorant receptor channel (TC 1.A.69) family.</text>
</comment>
<reference evidence="11" key="1">
    <citation type="submission" date="2019-02" db="EMBL/GenBank/DDBJ databases">
        <title>Genome of the parasitoid wasp Diachasma alloeum, an emerging model for ecological speciation and transitions to asexual reproduction.</title>
        <authorList>
            <person name="Robertson H.M."/>
            <person name="Walden K.K."/>
            <person name="Tvedte E.S."/>
            <person name="Hood G.R."/>
            <person name="Feder J.L."/>
            <person name="Forbes A.A."/>
            <person name="Logsdon J.M."/>
            <person name="Mcelroy K.E."/>
        </authorList>
    </citation>
    <scope>NUCLEOTIDE SEQUENCE [LARGE SCALE GENOMIC DNA]</scope>
    <source>
        <strain evidence="11">Michigan</strain>
    </source>
</reference>
<feature type="transmembrane region" description="Helical" evidence="10">
    <location>
        <begin position="62"/>
        <end position="81"/>
    </location>
</feature>
<dbReference type="PANTHER" id="PTHR21137:SF35">
    <property type="entry name" value="ODORANT RECEPTOR 19A-RELATED"/>
    <property type="match status" value="1"/>
</dbReference>
<evidence type="ECO:0000313" key="11">
    <source>
        <dbReference type="EMBL" id="THK33061.1"/>
    </source>
</evidence>
<keyword evidence="2" id="KW-1003">Cell membrane</keyword>
<dbReference type="Proteomes" id="UP000297026">
    <property type="component" value="Unassembled WGS sequence"/>
</dbReference>
<dbReference type="EMBL" id="ML158636">
    <property type="protein sequence ID" value="THK33061.1"/>
    <property type="molecule type" value="Genomic_DNA"/>
</dbReference>
<name>A0A4E0RYZ9_9HYME</name>
<organism evidence="11 12">
    <name type="scientific">Diachasma alloeum</name>
    <dbReference type="NCBI Taxonomy" id="454923"/>
    <lineage>
        <taxon>Eukaryota</taxon>
        <taxon>Metazoa</taxon>
        <taxon>Ecdysozoa</taxon>
        <taxon>Arthropoda</taxon>
        <taxon>Hexapoda</taxon>
        <taxon>Insecta</taxon>
        <taxon>Pterygota</taxon>
        <taxon>Neoptera</taxon>
        <taxon>Endopterygota</taxon>
        <taxon>Hymenoptera</taxon>
        <taxon>Apocrita</taxon>
        <taxon>Ichneumonoidea</taxon>
        <taxon>Braconidae</taxon>
        <taxon>Opiinae</taxon>
        <taxon>Diachasma</taxon>
    </lineage>
</organism>
<comment type="caution">
    <text evidence="10">Lacks conserved residue(s) required for the propagation of feature annotation.</text>
</comment>
<dbReference type="GO" id="GO:0005886">
    <property type="term" value="C:plasma membrane"/>
    <property type="evidence" value="ECO:0007669"/>
    <property type="project" value="UniProtKB-SubCell"/>
</dbReference>
<evidence type="ECO:0000256" key="7">
    <source>
        <dbReference type="ARBA" id="ARBA00023136"/>
    </source>
</evidence>
<feature type="transmembrane region" description="Helical" evidence="10">
    <location>
        <begin position="174"/>
        <end position="192"/>
    </location>
</feature>
<feature type="transmembrane region" description="Helical" evidence="10">
    <location>
        <begin position="256"/>
        <end position="280"/>
    </location>
</feature>
<dbReference type="InterPro" id="IPR004117">
    <property type="entry name" value="7tm6_olfct_rcpt"/>
</dbReference>
<protein>
    <recommendedName>
        <fullName evidence="10">Odorant receptor</fullName>
    </recommendedName>
</protein>
<dbReference type="GeneID" id="107039145"/>
<dbReference type="OrthoDB" id="7548151at2759"/>
<evidence type="ECO:0000256" key="5">
    <source>
        <dbReference type="ARBA" id="ARBA00022725"/>
    </source>
</evidence>
<evidence type="ECO:0000256" key="8">
    <source>
        <dbReference type="ARBA" id="ARBA00023170"/>
    </source>
</evidence>
<dbReference type="AlphaFoldDB" id="A0A4E0RYZ9"/>
<proteinExistence type="inferred from homology"/>
<evidence type="ECO:0000313" key="12">
    <source>
        <dbReference type="Proteomes" id="UP000297026"/>
    </source>
</evidence>
<evidence type="ECO:0000256" key="3">
    <source>
        <dbReference type="ARBA" id="ARBA00022606"/>
    </source>
</evidence>
<evidence type="ECO:0000256" key="4">
    <source>
        <dbReference type="ARBA" id="ARBA00022692"/>
    </source>
</evidence>
<keyword evidence="4 10" id="KW-0812">Transmembrane</keyword>
<comment type="subcellular location">
    <subcellularLocation>
        <location evidence="1 10">Cell membrane</location>
        <topology evidence="1 10">Multi-pass membrane protein</topology>
    </subcellularLocation>
</comment>
<sequence>MDKFWDQDYFRVPRITACLVGQWPYQSSKEFILPRIVLLILVIGLLIPRFRALFLHSDDPAIVLSVTTPIVMDAMLVVKTFSNAWNLKRMKNLMNKIYTNFGIFSKDELQVLEEWTIAGKKLCKLYLGALVGGVGIFITQPLQQELVHKLMRANETNRHFPVPVDYGPIDVDKYYWSLSLLTAITTGYMAILTVACATLFIMLTYHTLGLFATLGYILNHLRIDTDDGPNDELYVRRCIQLHYRIIEFAQEVGGIYLWYFLGVIGLNMILISIIGVEIVAHVDAVGEMIQYGSATILSFSHLFVECLIGQRLIDYSLGIQEHVSNSQWYDSSVKSQKMLRLLLMRSQYPCQLTAGKLLVINMESYSRIIRTSASYFTVLLAMQ</sequence>
<keyword evidence="8 10" id="KW-0675">Receptor</keyword>
<evidence type="ECO:0000256" key="1">
    <source>
        <dbReference type="ARBA" id="ARBA00004651"/>
    </source>
</evidence>
<evidence type="ECO:0000256" key="10">
    <source>
        <dbReference type="RuleBase" id="RU351113"/>
    </source>
</evidence>
<dbReference type="GO" id="GO:0007165">
    <property type="term" value="P:signal transduction"/>
    <property type="evidence" value="ECO:0007669"/>
    <property type="project" value="UniProtKB-KW"/>
</dbReference>
<keyword evidence="3 10" id="KW-0716">Sensory transduction</keyword>
<gene>
    <name evidence="11" type="primary">Or139</name>
    <name evidence="11" type="ORF">DALL_DALL000244</name>
</gene>
<keyword evidence="7 10" id="KW-0472">Membrane</keyword>
<evidence type="ECO:0000256" key="6">
    <source>
        <dbReference type="ARBA" id="ARBA00022989"/>
    </source>
</evidence>
<dbReference type="PANTHER" id="PTHR21137">
    <property type="entry name" value="ODORANT RECEPTOR"/>
    <property type="match status" value="1"/>
</dbReference>